<name>A0A4R6GXH5_9BACT</name>
<gene>
    <name evidence="1" type="ORF">DET52_106262</name>
</gene>
<sequence>MMSVSGAAGNRTPVQTRKPYAFYMFSPDLIFE</sequence>
<reference evidence="1 2" key="1">
    <citation type="submission" date="2019-03" db="EMBL/GenBank/DDBJ databases">
        <title>Freshwater and sediment microbial communities from various areas in North America, analyzing microbe dynamics in response to fracking.</title>
        <authorList>
            <person name="Lamendella R."/>
        </authorList>
    </citation>
    <scope>NUCLEOTIDE SEQUENCE [LARGE SCALE GENOMIC DNA]</scope>
    <source>
        <strain evidence="1 2">114D</strain>
    </source>
</reference>
<proteinExistence type="predicted"/>
<evidence type="ECO:0000313" key="2">
    <source>
        <dbReference type="Proteomes" id="UP000294848"/>
    </source>
</evidence>
<protein>
    <submittedName>
        <fullName evidence="1">Uncharacterized protein</fullName>
    </submittedName>
</protein>
<dbReference type="Proteomes" id="UP000294848">
    <property type="component" value="Unassembled WGS sequence"/>
</dbReference>
<dbReference type="EMBL" id="SNWI01000006">
    <property type="protein sequence ID" value="TDO00048.1"/>
    <property type="molecule type" value="Genomic_DNA"/>
</dbReference>
<dbReference type="AlphaFoldDB" id="A0A4R6GXH5"/>
<organism evidence="1 2">
    <name type="scientific">Sunxiuqinia elliptica</name>
    <dbReference type="NCBI Taxonomy" id="655355"/>
    <lineage>
        <taxon>Bacteria</taxon>
        <taxon>Pseudomonadati</taxon>
        <taxon>Bacteroidota</taxon>
        <taxon>Bacteroidia</taxon>
        <taxon>Marinilabiliales</taxon>
        <taxon>Prolixibacteraceae</taxon>
        <taxon>Sunxiuqinia</taxon>
    </lineage>
</organism>
<comment type="caution">
    <text evidence="1">The sequence shown here is derived from an EMBL/GenBank/DDBJ whole genome shotgun (WGS) entry which is preliminary data.</text>
</comment>
<evidence type="ECO:0000313" key="1">
    <source>
        <dbReference type="EMBL" id="TDO00048.1"/>
    </source>
</evidence>
<accession>A0A4R6GXH5</accession>